<gene>
    <name evidence="3" type="ORF">EEDITHA_LOCUS2122</name>
</gene>
<proteinExistence type="predicted"/>
<comment type="caution">
    <text evidence="3">The sequence shown here is derived from an EMBL/GenBank/DDBJ whole genome shotgun (WGS) entry which is preliminary data.</text>
</comment>
<reference evidence="3" key="1">
    <citation type="submission" date="2022-03" db="EMBL/GenBank/DDBJ databases">
        <authorList>
            <person name="Tunstrom K."/>
        </authorList>
    </citation>
    <scope>NUCLEOTIDE SEQUENCE</scope>
</reference>
<dbReference type="EMBL" id="CAKOGL010000004">
    <property type="protein sequence ID" value="CAH2085674.1"/>
    <property type="molecule type" value="Genomic_DNA"/>
</dbReference>
<feature type="chain" id="PRO_5043336626" evidence="2">
    <location>
        <begin position="23"/>
        <end position="429"/>
    </location>
</feature>
<sequence>MSRKNLIFLFLCFMCVAAISNGYLIKGRSDEGIFTKEVPVPKDDVDDNKFSLAQEIPYEDTVNKKCAAIGQIVRATPLLFPPNAAVGVDIIRIRRQAGYVYDRPSLSFDLPSRTTVGSTSTQATTVDRTSAQQMYYAYPAPAGGSTTNVGYSNTGSIGATSTATSGASGYNYGAAALNTVTGSTGSAGVHTVNIGNSSSGSSSTVTSGDSAGYNYGGAIQNTVSVTSGVGASMATSGSGGYNYQMQNTGVQTNTNSGSTGYSAFTSGLNSVVSTNSVSTKAPEYLPPTNIGGGNVDGSITSNIQSGYGTVSVTPSDTYIPPSMLGYMPQKTPSVTITQTGGNVIPSVNVVTQTSSAPISTPNSSYLAPNSGSQISNTQNTQTRLTESSSGTVLQTPNQEYLPPVITSSGTISQGPVSTPAAKYLPPVFK</sequence>
<organism evidence="3 4">
    <name type="scientific">Euphydryas editha</name>
    <name type="common">Edith's checkerspot</name>
    <dbReference type="NCBI Taxonomy" id="104508"/>
    <lineage>
        <taxon>Eukaryota</taxon>
        <taxon>Metazoa</taxon>
        <taxon>Ecdysozoa</taxon>
        <taxon>Arthropoda</taxon>
        <taxon>Hexapoda</taxon>
        <taxon>Insecta</taxon>
        <taxon>Pterygota</taxon>
        <taxon>Neoptera</taxon>
        <taxon>Endopterygota</taxon>
        <taxon>Lepidoptera</taxon>
        <taxon>Glossata</taxon>
        <taxon>Ditrysia</taxon>
        <taxon>Papilionoidea</taxon>
        <taxon>Nymphalidae</taxon>
        <taxon>Nymphalinae</taxon>
        <taxon>Euphydryas</taxon>
    </lineage>
</organism>
<keyword evidence="4" id="KW-1185">Reference proteome</keyword>
<evidence type="ECO:0000256" key="1">
    <source>
        <dbReference type="SAM" id="MobiDB-lite"/>
    </source>
</evidence>
<evidence type="ECO:0000313" key="3">
    <source>
        <dbReference type="EMBL" id="CAH2085674.1"/>
    </source>
</evidence>
<dbReference type="AlphaFoldDB" id="A0AAU9TJS9"/>
<evidence type="ECO:0000256" key="2">
    <source>
        <dbReference type="SAM" id="SignalP"/>
    </source>
</evidence>
<keyword evidence="2" id="KW-0732">Signal</keyword>
<accession>A0AAU9TJS9</accession>
<dbReference type="Proteomes" id="UP001153954">
    <property type="component" value="Unassembled WGS sequence"/>
</dbReference>
<feature type="signal peptide" evidence="2">
    <location>
        <begin position="1"/>
        <end position="22"/>
    </location>
</feature>
<feature type="region of interest" description="Disordered" evidence="1">
    <location>
        <begin position="355"/>
        <end position="395"/>
    </location>
</feature>
<evidence type="ECO:0000313" key="4">
    <source>
        <dbReference type="Proteomes" id="UP001153954"/>
    </source>
</evidence>
<name>A0AAU9TJS9_EUPED</name>
<protein>
    <submittedName>
        <fullName evidence="3">Uncharacterized protein</fullName>
    </submittedName>
</protein>